<dbReference type="InterPro" id="IPR001753">
    <property type="entry name" value="Enoyl-CoA_hydra/iso"/>
</dbReference>
<gene>
    <name evidence="4" type="ORF">CYJ10_25790</name>
</gene>
<evidence type="ECO:0000256" key="1">
    <source>
        <dbReference type="ARBA" id="ARBA00005254"/>
    </source>
</evidence>
<feature type="region of interest" description="Disordered" evidence="3">
    <location>
        <begin position="228"/>
        <end position="253"/>
    </location>
</feature>
<dbReference type="Proteomes" id="UP000234341">
    <property type="component" value="Unassembled WGS sequence"/>
</dbReference>
<dbReference type="InterPro" id="IPR018376">
    <property type="entry name" value="Enoyl-CoA_hyd/isom_CS"/>
</dbReference>
<proteinExistence type="inferred from homology"/>
<dbReference type="InterPro" id="IPR029045">
    <property type="entry name" value="ClpP/crotonase-like_dom_sf"/>
</dbReference>
<dbReference type="AlphaFoldDB" id="A0A2N5C5W8"/>
<dbReference type="SUPFAM" id="SSF52096">
    <property type="entry name" value="ClpP/crotonase"/>
    <property type="match status" value="1"/>
</dbReference>
<dbReference type="Gene3D" id="1.10.12.10">
    <property type="entry name" value="Lyase 2-enoyl-coa Hydratase, Chain A, domain 2"/>
    <property type="match status" value="1"/>
</dbReference>
<dbReference type="OrthoDB" id="2862111at2"/>
<dbReference type="PROSITE" id="PS00166">
    <property type="entry name" value="ENOYL_COA_HYDRATASE"/>
    <property type="match status" value="1"/>
</dbReference>
<protein>
    <submittedName>
        <fullName evidence="4">3-hydroxybutyryl-CoA dehydratase</fullName>
    </submittedName>
</protein>
<evidence type="ECO:0000313" key="5">
    <source>
        <dbReference type="Proteomes" id="UP000234341"/>
    </source>
</evidence>
<dbReference type="PANTHER" id="PTHR43459:SF1">
    <property type="entry name" value="EG:BACN32G11.4 PROTEIN"/>
    <property type="match status" value="1"/>
</dbReference>
<accession>A0A2N5C5W8</accession>
<name>A0A2N5C5W8_9BURK</name>
<dbReference type="EMBL" id="PJRP01000016">
    <property type="protein sequence ID" value="PLP97580.1"/>
    <property type="molecule type" value="Genomic_DNA"/>
</dbReference>
<feature type="compositionally biased region" description="Basic and acidic residues" evidence="3">
    <location>
        <begin position="228"/>
        <end position="247"/>
    </location>
</feature>
<organism evidence="4 5">
    <name type="scientific">Cupriavidus pauculus</name>
    <dbReference type="NCBI Taxonomy" id="82633"/>
    <lineage>
        <taxon>Bacteria</taxon>
        <taxon>Pseudomonadati</taxon>
        <taxon>Pseudomonadota</taxon>
        <taxon>Betaproteobacteria</taxon>
        <taxon>Burkholderiales</taxon>
        <taxon>Burkholderiaceae</taxon>
        <taxon>Cupriavidus</taxon>
    </lineage>
</organism>
<sequence>MDDTSPSLTIEDRVATITLRRPKVANRLSPADLIALRDHVAAVNAMPDVLVLRFVAEGKYFCSGYDIGSLGGKAEEGAANFGDVIDVIEAARPVTIAAIQGGVYGGATDLCLACDFRVGVPGCDMFMPAARLGLHFYRGGMERYVSRLGLNAAKRLFLTADRIEADEMLRIGFLTEVVPADALATRVAALSTQLAGMAPIALIGMKRHLNDIACGRLDADALQHDIHRSESSEDLREGAAAWKEKRTPAFRGR</sequence>
<dbReference type="InterPro" id="IPR014748">
    <property type="entry name" value="Enoyl-CoA_hydra_C"/>
</dbReference>
<evidence type="ECO:0000256" key="2">
    <source>
        <dbReference type="RuleBase" id="RU003707"/>
    </source>
</evidence>
<evidence type="ECO:0000256" key="3">
    <source>
        <dbReference type="SAM" id="MobiDB-lite"/>
    </source>
</evidence>
<dbReference type="Pfam" id="PF00378">
    <property type="entry name" value="ECH_1"/>
    <property type="match status" value="1"/>
</dbReference>
<dbReference type="GO" id="GO:0003824">
    <property type="term" value="F:catalytic activity"/>
    <property type="evidence" value="ECO:0007669"/>
    <property type="project" value="InterPro"/>
</dbReference>
<dbReference type="CDD" id="cd06558">
    <property type="entry name" value="crotonase-like"/>
    <property type="match status" value="1"/>
</dbReference>
<reference evidence="4 5" key="1">
    <citation type="submission" date="2017-12" db="EMBL/GenBank/DDBJ databases">
        <title>Genome sequence of the active heterotrophic nitrifier-denitrifier, Cupriavidus pauculus UM1.</title>
        <authorList>
            <person name="Putonti C."/>
            <person name="Castignetti D."/>
        </authorList>
    </citation>
    <scope>NUCLEOTIDE SEQUENCE [LARGE SCALE GENOMIC DNA]</scope>
    <source>
        <strain evidence="4 5">UM1</strain>
    </source>
</reference>
<comment type="similarity">
    <text evidence="1 2">Belongs to the enoyl-CoA hydratase/isomerase family.</text>
</comment>
<comment type="caution">
    <text evidence="4">The sequence shown here is derived from an EMBL/GenBank/DDBJ whole genome shotgun (WGS) entry which is preliminary data.</text>
</comment>
<dbReference type="PANTHER" id="PTHR43459">
    <property type="entry name" value="ENOYL-COA HYDRATASE"/>
    <property type="match status" value="1"/>
</dbReference>
<dbReference type="Gene3D" id="3.90.226.10">
    <property type="entry name" value="2-enoyl-CoA Hydratase, Chain A, domain 1"/>
    <property type="match status" value="1"/>
</dbReference>
<evidence type="ECO:0000313" key="4">
    <source>
        <dbReference type="EMBL" id="PLP97580.1"/>
    </source>
</evidence>
<dbReference type="RefSeq" id="WP_101684292.1">
    <property type="nucleotide sequence ID" value="NZ_PJRP01000016.1"/>
</dbReference>